<evidence type="ECO:0000313" key="8">
    <source>
        <dbReference type="EMBL" id="VDK44560.1"/>
    </source>
</evidence>
<dbReference type="InterPro" id="IPR026113">
    <property type="entry name" value="METTL2/6/8-like"/>
</dbReference>
<evidence type="ECO:0000256" key="6">
    <source>
        <dbReference type="PROSITE-ProRule" id="PRU01023"/>
    </source>
</evidence>
<organism evidence="10">
    <name type="scientific">Anisakis simplex</name>
    <name type="common">Herring worm</name>
    <dbReference type="NCBI Taxonomy" id="6269"/>
    <lineage>
        <taxon>Eukaryota</taxon>
        <taxon>Metazoa</taxon>
        <taxon>Ecdysozoa</taxon>
        <taxon>Nematoda</taxon>
        <taxon>Chromadorea</taxon>
        <taxon>Rhabditida</taxon>
        <taxon>Spirurina</taxon>
        <taxon>Ascaridomorpha</taxon>
        <taxon>Ascaridoidea</taxon>
        <taxon>Anisakidae</taxon>
        <taxon>Anisakis</taxon>
        <taxon>Anisakis simplex complex</taxon>
    </lineage>
</organism>
<keyword evidence="3 6" id="KW-0808">Transferase</keyword>
<keyword evidence="2 6" id="KW-0489">Methyltransferase</keyword>
<proteinExistence type="inferred from homology"/>
<dbReference type="InterPro" id="IPR023267">
    <property type="entry name" value="RCMT"/>
</dbReference>
<sequence>MEAANDKRKQFGTRYLTDDSAVFTYNAWDNVEWNDTQLREAKAKVDKQKETAVEGQKAEQLKQNASIQWDEFYSKHDNKFFMDRNWLLTEFPELNMDGRVENNAGPLRVLEVGCGVGNTTFPLLDSCAHGQIFVYSCDYSANAIELMKKNEKFDAQTCHAFEWDICGEPTDQIAANSLDFILLIYVLSAIPPEKQQKAVDNLVRLLKPGGLVLLKDYGEYDLTQLRFKKNRFIDEKLYCRGDGTLVYFFTQNELDRLFRNAGLSKENKKQLLRLCCETIRCKNFLDGLLECQQIRDLLTNKSLGDFSLLYVLLYEFVLGKGIRNISKRLSAPILAISKLIHEQAEHLKEAGRGVMDDEKCDNDDGTSMRRMIPRYARVNTLKWSFDEALKALEQEDWIIERIESTQDMEVFRECVKNMAENQIIIDPHIENLLLFRGDLDLHSYWIVDEGYVLLQDKASCLPAVLLKPKENSEVFDCCAAPGMKTSHLAAILCNSGKIWAMDKSSERIRTLRMMLKNAAATNVNVLCDDFLSIDVTDQKFAKVHYALVDPPCSGSGIVKRMDKYFDDSDCTDERRLRSLSNLQAMILKQAFKFPKLKRLVYSTCSIHTQENEAVVEEVLNDETISEKWELENALPNWSHRGDSKHYEFADKCIRASPTSDLTNGFFVAVFRKKKKHHNAPS</sequence>
<dbReference type="InterPro" id="IPR049560">
    <property type="entry name" value="MeTrfase_RsmB-F_NOP2_cat"/>
</dbReference>
<evidence type="ECO:0000256" key="5">
    <source>
        <dbReference type="ARBA" id="ARBA00022884"/>
    </source>
</evidence>
<dbReference type="PANTHER" id="PTHR22809">
    <property type="entry name" value="METHYLTRANSFERASE-RELATED"/>
    <property type="match status" value="1"/>
</dbReference>
<dbReference type="InterPro" id="IPR029063">
    <property type="entry name" value="SAM-dependent_MTases_sf"/>
</dbReference>
<dbReference type="CDD" id="cd02440">
    <property type="entry name" value="AdoMet_MTases"/>
    <property type="match status" value="2"/>
</dbReference>
<dbReference type="GO" id="GO:0052735">
    <property type="term" value="F:tRNA (cytidine-3-)-methyltransferase activity"/>
    <property type="evidence" value="ECO:0007669"/>
    <property type="project" value="TreeGrafter"/>
</dbReference>
<evidence type="ECO:0000256" key="4">
    <source>
        <dbReference type="ARBA" id="ARBA00022691"/>
    </source>
</evidence>
<evidence type="ECO:0000259" key="7">
    <source>
        <dbReference type="PROSITE" id="PS51686"/>
    </source>
</evidence>
<accession>A0A0M3JU90</accession>
<reference evidence="10" key="1">
    <citation type="submission" date="2016-04" db="UniProtKB">
        <authorList>
            <consortium name="WormBaseParasite"/>
        </authorList>
    </citation>
    <scope>IDENTIFICATION</scope>
</reference>
<dbReference type="AlphaFoldDB" id="A0A0M3JU90"/>
<dbReference type="GO" id="GO:0001510">
    <property type="term" value="P:RNA methylation"/>
    <property type="evidence" value="ECO:0007669"/>
    <property type="project" value="InterPro"/>
</dbReference>
<comment type="caution">
    <text evidence="6">Lacks conserved residue(s) required for the propagation of feature annotation.</text>
</comment>
<comment type="similarity">
    <text evidence="6">Belongs to the class I-like SAM-binding methyltransferase superfamily. RsmB/NOP family.</text>
</comment>
<dbReference type="Gene3D" id="3.40.50.150">
    <property type="entry name" value="Vaccinia Virus protein VP39"/>
    <property type="match status" value="2"/>
</dbReference>
<dbReference type="PANTHER" id="PTHR22809:SF11">
    <property type="entry name" value="TRNA N(3)-METHYLCYTIDINE METHYLTRANSFERASE METTL2"/>
    <property type="match status" value="1"/>
</dbReference>
<dbReference type="OrthoDB" id="417697at2759"/>
<evidence type="ECO:0000256" key="2">
    <source>
        <dbReference type="ARBA" id="ARBA00022603"/>
    </source>
</evidence>
<protein>
    <submittedName>
        <fullName evidence="10">Putative methyltransferase NSUN5 (inferred by orthology to a human protein)</fullName>
    </submittedName>
</protein>
<dbReference type="Proteomes" id="UP000267096">
    <property type="component" value="Unassembled WGS sequence"/>
</dbReference>
<feature type="domain" description="SAM-dependent MTase RsmB/NOP-type" evidence="7">
    <location>
        <begin position="364"/>
        <end position="673"/>
    </location>
</feature>
<feature type="active site" description="Nucleophile" evidence="6">
    <location>
        <position position="604"/>
    </location>
</feature>
<keyword evidence="9" id="KW-1185">Reference proteome</keyword>
<dbReference type="InterPro" id="IPR049561">
    <property type="entry name" value="NSUN5_7_fdxn-like"/>
</dbReference>
<dbReference type="Pfam" id="PF13489">
    <property type="entry name" value="Methyltransf_23"/>
    <property type="match status" value="1"/>
</dbReference>
<keyword evidence="4 6" id="KW-0949">S-adenosyl-L-methionine</keyword>
<feature type="binding site" evidence="6">
    <location>
        <position position="549"/>
    </location>
    <ligand>
        <name>S-adenosyl-L-methionine</name>
        <dbReference type="ChEBI" id="CHEBI:59789"/>
    </ligand>
</feature>
<dbReference type="Gene3D" id="3.30.70.1170">
    <property type="entry name" value="Sun protein, domain 3"/>
    <property type="match status" value="1"/>
</dbReference>
<comment type="similarity">
    <text evidence="1">Belongs to the methyltransferase superfamily. METL family.</text>
</comment>
<keyword evidence="5 6" id="KW-0694">RNA-binding</keyword>
<evidence type="ECO:0000313" key="9">
    <source>
        <dbReference type="Proteomes" id="UP000267096"/>
    </source>
</evidence>
<dbReference type="GO" id="GO:0003723">
    <property type="term" value="F:RNA binding"/>
    <property type="evidence" value="ECO:0007669"/>
    <property type="project" value="UniProtKB-UniRule"/>
</dbReference>
<dbReference type="InterPro" id="IPR001678">
    <property type="entry name" value="MeTrfase_RsmB-F_NOP2_dom"/>
</dbReference>
<dbReference type="Pfam" id="PF21148">
    <property type="entry name" value="NSUN5_fdxn-like"/>
    <property type="match status" value="1"/>
</dbReference>
<dbReference type="PRINTS" id="PR02008">
    <property type="entry name" value="RCMTFAMILY"/>
</dbReference>
<dbReference type="PROSITE" id="PS51686">
    <property type="entry name" value="SAM_MT_RSMB_NOP"/>
    <property type="match status" value="1"/>
</dbReference>
<evidence type="ECO:0000256" key="3">
    <source>
        <dbReference type="ARBA" id="ARBA00022679"/>
    </source>
</evidence>
<dbReference type="EMBL" id="UYRR01031048">
    <property type="protein sequence ID" value="VDK44560.1"/>
    <property type="molecule type" value="Genomic_DNA"/>
</dbReference>
<name>A0A0M3JU90_ANISI</name>
<evidence type="ECO:0000313" key="10">
    <source>
        <dbReference type="WBParaSite" id="ASIM_0001173101-mRNA-1"/>
    </source>
</evidence>
<gene>
    <name evidence="8" type="ORF">ASIM_LOCUS11197</name>
</gene>
<dbReference type="Pfam" id="PF01189">
    <property type="entry name" value="Methyltr_RsmB-F"/>
    <property type="match status" value="1"/>
</dbReference>
<dbReference type="SUPFAM" id="SSF53335">
    <property type="entry name" value="S-adenosyl-L-methionine-dependent methyltransferases"/>
    <property type="match status" value="2"/>
</dbReference>
<reference evidence="8 9" key="2">
    <citation type="submission" date="2018-11" db="EMBL/GenBank/DDBJ databases">
        <authorList>
            <consortium name="Pathogen Informatics"/>
        </authorList>
    </citation>
    <scope>NUCLEOTIDE SEQUENCE [LARGE SCALE GENOMIC DNA]</scope>
</reference>
<evidence type="ECO:0000256" key="1">
    <source>
        <dbReference type="ARBA" id="ARBA00009725"/>
    </source>
</evidence>
<feature type="binding site" evidence="6">
    <location>
        <position position="502"/>
    </location>
    <ligand>
        <name>S-adenosyl-L-methionine</name>
        <dbReference type="ChEBI" id="CHEBI:59789"/>
    </ligand>
</feature>
<feature type="binding site" evidence="6">
    <location>
        <position position="529"/>
    </location>
    <ligand>
        <name>S-adenosyl-L-methionine</name>
        <dbReference type="ChEBI" id="CHEBI:59789"/>
    </ligand>
</feature>
<dbReference type="WBParaSite" id="ASIM_0001173101-mRNA-1">
    <property type="protein sequence ID" value="ASIM_0001173101-mRNA-1"/>
    <property type="gene ID" value="ASIM_0001173101"/>
</dbReference>